<name>A0A4C1W009_EUMVA</name>
<protein>
    <submittedName>
        <fullName evidence="1">Uncharacterized protein</fullName>
    </submittedName>
</protein>
<evidence type="ECO:0000313" key="1">
    <source>
        <dbReference type="EMBL" id="GBP43839.1"/>
    </source>
</evidence>
<gene>
    <name evidence="1" type="ORF">EVAR_82271_1</name>
</gene>
<keyword evidence="2" id="KW-1185">Reference proteome</keyword>
<dbReference type="STRING" id="151549.A0A4C1W009"/>
<reference evidence="1 2" key="1">
    <citation type="journal article" date="2019" name="Commun. Biol.">
        <title>The bagworm genome reveals a unique fibroin gene that provides high tensile strength.</title>
        <authorList>
            <person name="Kono N."/>
            <person name="Nakamura H."/>
            <person name="Ohtoshi R."/>
            <person name="Tomita M."/>
            <person name="Numata K."/>
            <person name="Arakawa K."/>
        </authorList>
    </citation>
    <scope>NUCLEOTIDE SEQUENCE [LARGE SCALE GENOMIC DNA]</scope>
</reference>
<comment type="caution">
    <text evidence="1">The sequence shown here is derived from an EMBL/GenBank/DDBJ whole genome shotgun (WGS) entry which is preliminary data.</text>
</comment>
<proteinExistence type="predicted"/>
<organism evidence="1 2">
    <name type="scientific">Eumeta variegata</name>
    <name type="common">Bagworm moth</name>
    <name type="synonym">Eumeta japonica</name>
    <dbReference type="NCBI Taxonomy" id="151549"/>
    <lineage>
        <taxon>Eukaryota</taxon>
        <taxon>Metazoa</taxon>
        <taxon>Ecdysozoa</taxon>
        <taxon>Arthropoda</taxon>
        <taxon>Hexapoda</taxon>
        <taxon>Insecta</taxon>
        <taxon>Pterygota</taxon>
        <taxon>Neoptera</taxon>
        <taxon>Endopterygota</taxon>
        <taxon>Lepidoptera</taxon>
        <taxon>Glossata</taxon>
        <taxon>Ditrysia</taxon>
        <taxon>Tineoidea</taxon>
        <taxon>Psychidae</taxon>
        <taxon>Oiketicinae</taxon>
        <taxon>Eumeta</taxon>
    </lineage>
</organism>
<evidence type="ECO:0000313" key="2">
    <source>
        <dbReference type="Proteomes" id="UP000299102"/>
    </source>
</evidence>
<dbReference type="AlphaFoldDB" id="A0A4C1W009"/>
<accession>A0A4C1W009</accession>
<dbReference type="EMBL" id="BGZK01000443">
    <property type="protein sequence ID" value="GBP43839.1"/>
    <property type="molecule type" value="Genomic_DNA"/>
</dbReference>
<sequence length="623" mass="72012">MHWEGIHHSNTVTRRYPLFNRGRVSFLDEFVKLVSCVLPFILRENQPINNFSCTANKAIIFASKKVALVTHRAHDPDLAMPPNSRKLFGAFKVIVWVLVVFHTSEAKKSKQNAPATCPIGFSIAYTKEDGDPICYRLKGPEKFSDKFVDCAGNLFTWDLFADLVSIPHDGRIWSDYKTLYPGGPFIDWSFAESTGNILTSTFRVGYDTEQGINDEFCTVFDEQKNLLAVKCNERYHRYCFVRPYEYSDLKECDSVSNYIRFWSPRASCLRASRGVEGSVIRATWRQAKDLCAKEGTSLMQRGWRYANYPGLHLSNASEIRSEPLGLIMTPGEKLMWLDFDDGNRAVERSEWTFRTHTFPVNSSLVALVDDEWQLVDSAHVFYNVICEKAVHLPRVNLTIRNEEGKLLLTVDDSSVKKDDIWCFSDSVIFYPSRVQVSQTQVPSEYLLGTITEGYYWCIHSNSVNFTVSESNKELYIRDPSAVENLYAIKIRARRKYSFENLDKLSKIWSKKLSEYLYLRTHYLQQYGQFKTQDVKEIEDVLKKYKHESGGWSDDDDVVLYQKIKRVYLDRKTVLLHALISSEVMPSSPGLWDDLEVVYMRPTYHCKGFGNVLTSHLGKSYRYR</sequence>
<dbReference type="OrthoDB" id="10037534at2759"/>
<dbReference type="Proteomes" id="UP000299102">
    <property type="component" value="Unassembled WGS sequence"/>
</dbReference>